<dbReference type="Pfam" id="PF07739">
    <property type="entry name" value="TipAS"/>
    <property type="match status" value="1"/>
</dbReference>
<accession>A0ABU3X4X7</accession>
<dbReference type="InterPro" id="IPR047057">
    <property type="entry name" value="MerR_fam"/>
</dbReference>
<keyword evidence="3" id="KW-0010">Activator</keyword>
<dbReference type="EMBL" id="JAWJBA010000001">
    <property type="protein sequence ID" value="MDV2682942.1"/>
    <property type="molecule type" value="Genomic_DNA"/>
</dbReference>
<keyword evidence="7" id="KW-1185">Reference proteome</keyword>
<dbReference type="SUPFAM" id="SSF46955">
    <property type="entry name" value="Putative DNA-binding domain"/>
    <property type="match status" value="1"/>
</dbReference>
<evidence type="ECO:0000256" key="3">
    <source>
        <dbReference type="ARBA" id="ARBA00023159"/>
    </source>
</evidence>
<organism evidence="6 7">
    <name type="scientific">Alkalihalophilus lindianensis</name>
    <dbReference type="NCBI Taxonomy" id="1630542"/>
    <lineage>
        <taxon>Bacteria</taxon>
        <taxon>Bacillati</taxon>
        <taxon>Bacillota</taxon>
        <taxon>Bacilli</taxon>
        <taxon>Bacillales</taxon>
        <taxon>Bacillaceae</taxon>
        <taxon>Alkalihalophilus</taxon>
    </lineage>
</organism>
<dbReference type="InterPro" id="IPR012925">
    <property type="entry name" value="TipAS_dom"/>
</dbReference>
<dbReference type="InterPro" id="IPR036244">
    <property type="entry name" value="TipA-like_antibiotic-bd"/>
</dbReference>
<dbReference type="RefSeq" id="WP_317120273.1">
    <property type="nucleotide sequence ID" value="NZ_JAWJBA010000001.1"/>
</dbReference>
<evidence type="ECO:0000259" key="5">
    <source>
        <dbReference type="PROSITE" id="PS50937"/>
    </source>
</evidence>
<evidence type="ECO:0000256" key="2">
    <source>
        <dbReference type="ARBA" id="ARBA00023125"/>
    </source>
</evidence>
<proteinExistence type="predicted"/>
<dbReference type="PANTHER" id="PTHR30204:SF90">
    <property type="entry name" value="HTH-TYPE TRANSCRIPTIONAL ACTIVATOR MTA"/>
    <property type="match status" value="1"/>
</dbReference>
<dbReference type="PANTHER" id="PTHR30204">
    <property type="entry name" value="REDOX-CYCLING DRUG-SENSING TRANSCRIPTIONAL ACTIVATOR SOXR"/>
    <property type="match status" value="1"/>
</dbReference>
<comment type="caution">
    <text evidence="6">The sequence shown here is derived from an EMBL/GenBank/DDBJ whole genome shotgun (WGS) entry which is preliminary data.</text>
</comment>
<dbReference type="PROSITE" id="PS50937">
    <property type="entry name" value="HTH_MERR_2"/>
    <property type="match status" value="1"/>
</dbReference>
<name>A0ABU3X4X7_9BACI</name>
<keyword evidence="4" id="KW-0804">Transcription</keyword>
<evidence type="ECO:0000256" key="1">
    <source>
        <dbReference type="ARBA" id="ARBA00023015"/>
    </source>
</evidence>
<protein>
    <submittedName>
        <fullName evidence="6">MerR family transcriptional regulator</fullName>
    </submittedName>
</protein>
<evidence type="ECO:0000256" key="4">
    <source>
        <dbReference type="ARBA" id="ARBA00023163"/>
    </source>
</evidence>
<dbReference type="Proteomes" id="UP001287282">
    <property type="component" value="Unassembled WGS sequence"/>
</dbReference>
<gene>
    <name evidence="6" type="ORF">RYX56_00995</name>
</gene>
<evidence type="ECO:0000313" key="7">
    <source>
        <dbReference type="Proteomes" id="UP001287282"/>
    </source>
</evidence>
<dbReference type="Pfam" id="PF13411">
    <property type="entry name" value="MerR_1"/>
    <property type="match status" value="1"/>
</dbReference>
<reference evidence="6 7" key="1">
    <citation type="submission" date="2023-10" db="EMBL/GenBank/DDBJ databases">
        <title>Screening of Alkalihalobacillus lindianensis BZ-TG-R113 and Its Alleviation of Salt Stress on Rapeseed Growth.</title>
        <authorList>
            <person name="Zhao B."/>
            <person name="Guo T."/>
        </authorList>
    </citation>
    <scope>NUCLEOTIDE SEQUENCE [LARGE SCALE GENOMIC DNA]</scope>
    <source>
        <strain evidence="6 7">BZ-TG-R113</strain>
    </source>
</reference>
<keyword evidence="1" id="KW-0805">Transcription regulation</keyword>
<dbReference type="InterPro" id="IPR009061">
    <property type="entry name" value="DNA-bd_dom_put_sf"/>
</dbReference>
<sequence>MRVKEVAELVGISVRTLHHYDEMDLLKPETITDSGYRLYSDANLETLQQILFFKELGFSLKRIKGLLDDPSFDHEEALIIQKQMLLEKRHRLDQMIKTVEKTIQHMKGEIQMTKKERFEGFDFSDNPYEQEARERYGDHAVDEANKKAKGFSKEKQDEINNLYRELAAIRHLDPSTDEAQEAIGKWFTLLNKIGTYSLDAFKGLGQMYVQDERFTKNIDQFGVGLAQFMCDAMGIYADKRKA</sequence>
<dbReference type="Gene3D" id="1.10.490.50">
    <property type="entry name" value="Antibiotic binding domain of TipA-like multidrug resistance regulators"/>
    <property type="match status" value="1"/>
</dbReference>
<dbReference type="SMART" id="SM00422">
    <property type="entry name" value="HTH_MERR"/>
    <property type="match status" value="1"/>
</dbReference>
<dbReference type="InterPro" id="IPR000551">
    <property type="entry name" value="MerR-type_HTH_dom"/>
</dbReference>
<dbReference type="Gene3D" id="1.10.1660.10">
    <property type="match status" value="1"/>
</dbReference>
<feature type="domain" description="HTH merR-type" evidence="5">
    <location>
        <begin position="1"/>
        <end position="69"/>
    </location>
</feature>
<keyword evidence="2" id="KW-0238">DNA-binding</keyword>
<dbReference type="CDD" id="cd01106">
    <property type="entry name" value="HTH_TipAL-Mta"/>
    <property type="match status" value="1"/>
</dbReference>
<evidence type="ECO:0000313" key="6">
    <source>
        <dbReference type="EMBL" id="MDV2682942.1"/>
    </source>
</evidence>
<dbReference type="SUPFAM" id="SSF89082">
    <property type="entry name" value="Antibiotic binding domain of TipA-like multidrug resistance regulators"/>
    <property type="match status" value="1"/>
</dbReference>